<evidence type="ECO:0000256" key="1">
    <source>
        <dbReference type="ARBA" id="ARBA00001946"/>
    </source>
</evidence>
<dbReference type="InterPro" id="IPR050556">
    <property type="entry name" value="Type_II_TA_system_RNase"/>
</dbReference>
<evidence type="ECO:0000259" key="9">
    <source>
        <dbReference type="Pfam" id="PF01850"/>
    </source>
</evidence>
<feature type="binding site" evidence="8">
    <location>
        <position position="5"/>
    </location>
    <ligand>
        <name>Mg(2+)</name>
        <dbReference type="ChEBI" id="CHEBI:18420"/>
    </ligand>
</feature>
<dbReference type="HAMAP" id="MF_00265">
    <property type="entry name" value="VapC_Nob1"/>
    <property type="match status" value="1"/>
</dbReference>
<keyword evidence="6 8" id="KW-0460">Magnesium</keyword>
<dbReference type="PANTHER" id="PTHR33653">
    <property type="entry name" value="RIBONUCLEASE VAPC2"/>
    <property type="match status" value="1"/>
</dbReference>
<keyword evidence="4 8" id="KW-0479">Metal-binding</keyword>
<evidence type="ECO:0000313" key="10">
    <source>
        <dbReference type="EMBL" id="MDQ0457741.1"/>
    </source>
</evidence>
<keyword evidence="8" id="KW-0800">Toxin</keyword>
<evidence type="ECO:0000256" key="3">
    <source>
        <dbReference type="ARBA" id="ARBA00022722"/>
    </source>
</evidence>
<evidence type="ECO:0000256" key="8">
    <source>
        <dbReference type="HAMAP-Rule" id="MF_00265"/>
    </source>
</evidence>
<dbReference type="InterPro" id="IPR029060">
    <property type="entry name" value="PIN-like_dom_sf"/>
</dbReference>
<dbReference type="PANTHER" id="PTHR33653:SF1">
    <property type="entry name" value="RIBONUCLEASE VAPC2"/>
    <property type="match status" value="1"/>
</dbReference>
<keyword evidence="2 8" id="KW-1277">Toxin-antitoxin system</keyword>
<sequence length="134" mass="14831">MIVIDTSVLVAIVLEEPEAEAFKSVLRQEEIVIGWPTLFETRTVLTAKRFSNAADIVSRFVDAPNIMPIAFSEKHYREAESALDRYGKGRHSANLNMGDCFSYAVAAVAKAPLLFKGRDFSQTDLKLHPASSIT</sequence>
<dbReference type="RefSeq" id="WP_307159844.1">
    <property type="nucleotide sequence ID" value="NZ_JAUSWH010000017.1"/>
</dbReference>
<organism evidence="10 11">
    <name type="scientific">Rhizobium paknamense</name>
    <dbReference type="NCBI Taxonomy" id="1206817"/>
    <lineage>
        <taxon>Bacteria</taxon>
        <taxon>Pseudomonadati</taxon>
        <taxon>Pseudomonadota</taxon>
        <taxon>Alphaproteobacteria</taxon>
        <taxon>Hyphomicrobiales</taxon>
        <taxon>Rhizobiaceae</taxon>
        <taxon>Rhizobium/Agrobacterium group</taxon>
        <taxon>Rhizobium</taxon>
    </lineage>
</organism>
<proteinExistence type="inferred from homology"/>
<dbReference type="CDD" id="cd09871">
    <property type="entry name" value="PIN_MtVapC28-VapC30-like"/>
    <property type="match status" value="1"/>
</dbReference>
<keyword evidence="5 8" id="KW-0378">Hydrolase</keyword>
<comment type="cofactor">
    <cofactor evidence="1 8">
        <name>Mg(2+)</name>
        <dbReference type="ChEBI" id="CHEBI:18420"/>
    </cofactor>
</comment>
<comment type="similarity">
    <text evidence="7 8">Belongs to the PINc/VapC protein family.</text>
</comment>
<dbReference type="EMBL" id="JAUSWH010000017">
    <property type="protein sequence ID" value="MDQ0457741.1"/>
    <property type="molecule type" value="Genomic_DNA"/>
</dbReference>
<evidence type="ECO:0000256" key="6">
    <source>
        <dbReference type="ARBA" id="ARBA00022842"/>
    </source>
</evidence>
<keyword evidence="11" id="KW-1185">Reference proteome</keyword>
<dbReference type="Proteomes" id="UP001235269">
    <property type="component" value="Unassembled WGS sequence"/>
</dbReference>
<protein>
    <recommendedName>
        <fullName evidence="8">Ribonuclease VapC</fullName>
        <shortName evidence="8">RNase VapC</shortName>
        <ecNumber evidence="8">3.1.-.-</ecNumber>
    </recommendedName>
    <alternativeName>
        <fullName evidence="8">Toxin VapC</fullName>
    </alternativeName>
</protein>
<dbReference type="EC" id="3.1.-.-" evidence="8"/>
<name>A0ABU0IHJ8_9HYPH</name>
<accession>A0ABU0IHJ8</accession>
<evidence type="ECO:0000256" key="5">
    <source>
        <dbReference type="ARBA" id="ARBA00022801"/>
    </source>
</evidence>
<feature type="domain" description="PIN" evidence="9">
    <location>
        <begin position="2"/>
        <end position="124"/>
    </location>
</feature>
<dbReference type="GO" id="GO:0016787">
    <property type="term" value="F:hydrolase activity"/>
    <property type="evidence" value="ECO:0007669"/>
    <property type="project" value="UniProtKB-KW"/>
</dbReference>
<dbReference type="InterPro" id="IPR022907">
    <property type="entry name" value="VapC_family"/>
</dbReference>
<feature type="binding site" evidence="8">
    <location>
        <position position="99"/>
    </location>
    <ligand>
        <name>Mg(2+)</name>
        <dbReference type="ChEBI" id="CHEBI:18420"/>
    </ligand>
</feature>
<comment type="function">
    <text evidence="8">Toxic component of a toxin-antitoxin (TA) system. An RNase.</text>
</comment>
<evidence type="ECO:0000313" key="11">
    <source>
        <dbReference type="Proteomes" id="UP001235269"/>
    </source>
</evidence>
<dbReference type="Gene3D" id="3.40.50.1010">
    <property type="entry name" value="5'-nuclease"/>
    <property type="match status" value="1"/>
</dbReference>
<evidence type="ECO:0000256" key="7">
    <source>
        <dbReference type="ARBA" id="ARBA00038093"/>
    </source>
</evidence>
<reference evidence="10 11" key="1">
    <citation type="submission" date="2023-07" db="EMBL/GenBank/DDBJ databases">
        <title>Genomic Encyclopedia of Type Strains, Phase IV (KMG-IV): sequencing the most valuable type-strain genomes for metagenomic binning, comparative biology and taxonomic classification.</title>
        <authorList>
            <person name="Goeker M."/>
        </authorList>
    </citation>
    <scope>NUCLEOTIDE SEQUENCE [LARGE SCALE GENOMIC DNA]</scope>
    <source>
        <strain evidence="10 11">DSM 100301</strain>
    </source>
</reference>
<evidence type="ECO:0000256" key="2">
    <source>
        <dbReference type="ARBA" id="ARBA00022649"/>
    </source>
</evidence>
<comment type="caution">
    <text evidence="10">The sequence shown here is derived from an EMBL/GenBank/DDBJ whole genome shotgun (WGS) entry which is preliminary data.</text>
</comment>
<dbReference type="SUPFAM" id="SSF88723">
    <property type="entry name" value="PIN domain-like"/>
    <property type="match status" value="1"/>
</dbReference>
<dbReference type="InterPro" id="IPR002716">
    <property type="entry name" value="PIN_dom"/>
</dbReference>
<gene>
    <name evidence="8" type="primary">vapC</name>
    <name evidence="10" type="ORF">QO005_004099</name>
</gene>
<dbReference type="Pfam" id="PF01850">
    <property type="entry name" value="PIN"/>
    <property type="match status" value="1"/>
</dbReference>
<keyword evidence="3 8" id="KW-0540">Nuclease</keyword>
<evidence type="ECO:0000256" key="4">
    <source>
        <dbReference type="ARBA" id="ARBA00022723"/>
    </source>
</evidence>